<keyword evidence="3 5" id="KW-1133">Transmembrane helix</keyword>
<reference evidence="6" key="1">
    <citation type="journal article" date="2021" name="PeerJ">
        <title>Extensive microbial diversity within the chicken gut microbiome revealed by metagenomics and culture.</title>
        <authorList>
            <person name="Gilroy R."/>
            <person name="Ravi A."/>
            <person name="Getino M."/>
            <person name="Pursley I."/>
            <person name="Horton D.L."/>
            <person name="Alikhan N.F."/>
            <person name="Baker D."/>
            <person name="Gharbi K."/>
            <person name="Hall N."/>
            <person name="Watson M."/>
            <person name="Adriaenssens E.M."/>
            <person name="Foster-Nyarko E."/>
            <person name="Jarju S."/>
            <person name="Secka A."/>
            <person name="Antonio M."/>
            <person name="Oren A."/>
            <person name="Chaudhuri R.R."/>
            <person name="La Ragione R."/>
            <person name="Hildebrand F."/>
            <person name="Pallen M.J."/>
        </authorList>
    </citation>
    <scope>NUCLEOTIDE SEQUENCE</scope>
    <source>
        <strain evidence="6">ChiHjej12B11-14209</strain>
    </source>
</reference>
<dbReference type="EMBL" id="DXBM01000068">
    <property type="protein sequence ID" value="HIZ47019.1"/>
    <property type="molecule type" value="Genomic_DNA"/>
</dbReference>
<dbReference type="Proteomes" id="UP000824062">
    <property type="component" value="Unassembled WGS sequence"/>
</dbReference>
<dbReference type="PANTHER" id="PTHR33514:SF13">
    <property type="entry name" value="PROTEIN ABCI12, CHLOROPLASTIC"/>
    <property type="match status" value="1"/>
</dbReference>
<accession>A0A9D2JFR4</accession>
<feature type="transmembrane region" description="Helical" evidence="5">
    <location>
        <begin position="68"/>
        <end position="87"/>
    </location>
</feature>
<dbReference type="GO" id="GO:0005886">
    <property type="term" value="C:plasma membrane"/>
    <property type="evidence" value="ECO:0007669"/>
    <property type="project" value="TreeGrafter"/>
</dbReference>
<keyword evidence="4 5" id="KW-0472">Membrane</keyword>
<dbReference type="InterPro" id="IPR003339">
    <property type="entry name" value="ABC/ECF_trnsptr_transmembrane"/>
</dbReference>
<keyword evidence="2 5" id="KW-0812">Transmembrane</keyword>
<dbReference type="PANTHER" id="PTHR33514">
    <property type="entry name" value="PROTEIN ABCI12, CHLOROPLASTIC"/>
    <property type="match status" value="1"/>
</dbReference>
<sequence length="252" mass="25761">MRRPRVPGAFAPGDTLVHHMDARVKVVLLAVASVAAFAASAPWGLALVAIGLAAALVASRTSAMTVLLGLRPAAVVLVVSVLSNAVVLVGQPGLSPEGLWRSATMVLRVALVVGFALTLSSTTAPPAIADAVAALAAPLRRLGVPVGGVATSASVALRFIPLTVEEVERIRCAQRARGARLDEGGPVRRLSGWAQVLVPLLVGLFRRADELASAMCDRCFTGDRPIAAGSLPARDALALLGGIVWAVASVAL</sequence>
<dbReference type="Pfam" id="PF02361">
    <property type="entry name" value="CbiQ"/>
    <property type="match status" value="1"/>
</dbReference>
<comment type="subcellular location">
    <subcellularLocation>
        <location evidence="1">Membrane</location>
        <topology evidence="1">Multi-pass membrane protein</topology>
    </subcellularLocation>
</comment>
<dbReference type="CDD" id="cd16914">
    <property type="entry name" value="EcfT"/>
    <property type="match status" value="1"/>
</dbReference>
<protein>
    <submittedName>
        <fullName evidence="6">Energy-coupling factor transporter transmembrane protein EcfT</fullName>
    </submittedName>
</protein>
<evidence type="ECO:0000256" key="4">
    <source>
        <dbReference type="ARBA" id="ARBA00023136"/>
    </source>
</evidence>
<dbReference type="AlphaFoldDB" id="A0A9D2JFR4"/>
<feature type="transmembrane region" description="Helical" evidence="5">
    <location>
        <begin position="26"/>
        <end position="56"/>
    </location>
</feature>
<name>A0A9D2JFR4_9ACTN</name>
<evidence type="ECO:0000256" key="1">
    <source>
        <dbReference type="ARBA" id="ARBA00004141"/>
    </source>
</evidence>
<evidence type="ECO:0000256" key="3">
    <source>
        <dbReference type="ARBA" id="ARBA00022989"/>
    </source>
</evidence>
<comment type="caution">
    <text evidence="6">The sequence shown here is derived from an EMBL/GenBank/DDBJ whole genome shotgun (WGS) entry which is preliminary data.</text>
</comment>
<organism evidence="6 7">
    <name type="scientific">Candidatus Olsenella pullistercoris</name>
    <dbReference type="NCBI Taxonomy" id="2838712"/>
    <lineage>
        <taxon>Bacteria</taxon>
        <taxon>Bacillati</taxon>
        <taxon>Actinomycetota</taxon>
        <taxon>Coriobacteriia</taxon>
        <taxon>Coriobacteriales</taxon>
        <taxon>Atopobiaceae</taxon>
        <taxon>Olsenella</taxon>
    </lineage>
</organism>
<gene>
    <name evidence="6" type="ORF">IAA19_08405</name>
</gene>
<evidence type="ECO:0000256" key="5">
    <source>
        <dbReference type="SAM" id="Phobius"/>
    </source>
</evidence>
<evidence type="ECO:0000256" key="2">
    <source>
        <dbReference type="ARBA" id="ARBA00022692"/>
    </source>
</evidence>
<reference evidence="6" key="2">
    <citation type="submission" date="2021-04" db="EMBL/GenBank/DDBJ databases">
        <authorList>
            <person name="Gilroy R."/>
        </authorList>
    </citation>
    <scope>NUCLEOTIDE SEQUENCE</scope>
    <source>
        <strain evidence="6">ChiHjej12B11-14209</strain>
    </source>
</reference>
<evidence type="ECO:0000313" key="7">
    <source>
        <dbReference type="Proteomes" id="UP000824062"/>
    </source>
</evidence>
<evidence type="ECO:0000313" key="6">
    <source>
        <dbReference type="EMBL" id="HIZ47019.1"/>
    </source>
</evidence>
<proteinExistence type="predicted"/>